<evidence type="ECO:0000256" key="3">
    <source>
        <dbReference type="ARBA" id="ARBA00022553"/>
    </source>
</evidence>
<dbReference type="InterPro" id="IPR036097">
    <property type="entry name" value="HisK_dim/P_sf"/>
</dbReference>
<keyword evidence="7" id="KW-0812">Transmembrane</keyword>
<dbReference type="InterPro" id="IPR003594">
    <property type="entry name" value="HATPase_dom"/>
</dbReference>
<feature type="domain" description="Histidine kinase" evidence="8">
    <location>
        <begin position="225"/>
        <end position="439"/>
    </location>
</feature>
<accession>A0A4V1KIG4</accession>
<dbReference type="SMART" id="SM00388">
    <property type="entry name" value="HisKA"/>
    <property type="match status" value="1"/>
</dbReference>
<reference evidence="9 10" key="1">
    <citation type="submission" date="2018-12" db="EMBL/GenBank/DDBJ databases">
        <title>The Draft Genome Sequence of the Soil Bacterium Pedobacter tournemirensis R1.</title>
        <authorList>
            <person name="He J."/>
        </authorList>
    </citation>
    <scope>NUCLEOTIDE SEQUENCE [LARGE SCALE GENOMIC DNA]</scope>
    <source>
        <strain evidence="9 10">R1</strain>
    </source>
</reference>
<dbReference type="InterPro" id="IPR003661">
    <property type="entry name" value="HisK_dim/P_dom"/>
</dbReference>
<dbReference type="GO" id="GO:0004721">
    <property type="term" value="F:phosphoprotein phosphatase activity"/>
    <property type="evidence" value="ECO:0007669"/>
    <property type="project" value="TreeGrafter"/>
</dbReference>
<name>A0A4V1KIG4_9SPHI</name>
<dbReference type="Pfam" id="PF00512">
    <property type="entry name" value="HisKA"/>
    <property type="match status" value="1"/>
</dbReference>
<dbReference type="EC" id="2.7.13.3" evidence="2"/>
<keyword evidence="4" id="KW-0808">Transferase</keyword>
<keyword evidence="5 9" id="KW-0418">Kinase</keyword>
<evidence type="ECO:0000256" key="4">
    <source>
        <dbReference type="ARBA" id="ARBA00022679"/>
    </source>
</evidence>
<dbReference type="Gene3D" id="3.30.565.10">
    <property type="entry name" value="Histidine kinase-like ATPase, C-terminal domain"/>
    <property type="match status" value="1"/>
</dbReference>
<evidence type="ECO:0000313" key="10">
    <source>
        <dbReference type="Proteomes" id="UP000290848"/>
    </source>
</evidence>
<dbReference type="PANTHER" id="PTHR45453:SF1">
    <property type="entry name" value="PHOSPHATE REGULON SENSOR PROTEIN PHOR"/>
    <property type="match status" value="1"/>
</dbReference>
<keyword evidence="6" id="KW-0902">Two-component regulatory system</keyword>
<dbReference type="CDD" id="cd00075">
    <property type="entry name" value="HATPase"/>
    <property type="match status" value="1"/>
</dbReference>
<dbReference type="InterPro" id="IPR004358">
    <property type="entry name" value="Sig_transdc_His_kin-like_C"/>
</dbReference>
<evidence type="ECO:0000256" key="6">
    <source>
        <dbReference type="ARBA" id="ARBA00023012"/>
    </source>
</evidence>
<comment type="caution">
    <text evidence="9">The sequence shown here is derived from an EMBL/GenBank/DDBJ whole genome shotgun (WGS) entry which is preliminary data.</text>
</comment>
<dbReference type="Pfam" id="PF02518">
    <property type="entry name" value="HATPase_c"/>
    <property type="match status" value="1"/>
</dbReference>
<keyword evidence="3" id="KW-0597">Phosphoprotein</keyword>
<dbReference type="GO" id="GO:0005886">
    <property type="term" value="C:plasma membrane"/>
    <property type="evidence" value="ECO:0007669"/>
    <property type="project" value="TreeGrafter"/>
</dbReference>
<evidence type="ECO:0000256" key="5">
    <source>
        <dbReference type="ARBA" id="ARBA00022777"/>
    </source>
</evidence>
<dbReference type="GO" id="GO:0000155">
    <property type="term" value="F:phosphorelay sensor kinase activity"/>
    <property type="evidence" value="ECO:0007669"/>
    <property type="project" value="InterPro"/>
</dbReference>
<evidence type="ECO:0000259" key="8">
    <source>
        <dbReference type="PROSITE" id="PS50109"/>
    </source>
</evidence>
<dbReference type="Gene3D" id="1.10.287.130">
    <property type="match status" value="1"/>
</dbReference>
<evidence type="ECO:0000256" key="7">
    <source>
        <dbReference type="SAM" id="Phobius"/>
    </source>
</evidence>
<sequence>MKLSTKLTLFITGSKMAIVLLFILALPFLVREIASDYTNRTLRQQKKKVLNIVKKNGLDHYLQGEENYGSYTLLKEEFIAFLPVDAGLKIDAIKDSRRLIEGDTLNYRVLSYTFKSKNKNYLLEIGKTTSSIDQYNKPLQRFALYVLISLIVLTILIDLTFIRVLIKPLSAIIKTKLVNSAFPFESQQQRIKTSTTDFKYLDESLILLMKQINEAFYKEREFTSNASHELMTPISILQNKMENFLADENIDEASAIAVVEMMKTVDRLKKITSSLLLISRIENQQYASKEPVQLLPLFEDLIEEITHRLEEKNIHISLDIASDVILPDVNKDLIFQLFFNLIHNAIKFNRQDGTISIAGQRQKNGNYVISISDTGIGIPKEDLPFVFDRFRKANLHSQVGYGLGLAIVKSIAAYLKIDITADSVINEGTTFTLIFRRNAAKL</sequence>
<dbReference type="SUPFAM" id="SSF47384">
    <property type="entry name" value="Homodimeric domain of signal transducing histidine kinase"/>
    <property type="match status" value="1"/>
</dbReference>
<dbReference type="SUPFAM" id="SSF55874">
    <property type="entry name" value="ATPase domain of HSP90 chaperone/DNA topoisomerase II/histidine kinase"/>
    <property type="match status" value="1"/>
</dbReference>
<evidence type="ECO:0000256" key="2">
    <source>
        <dbReference type="ARBA" id="ARBA00012438"/>
    </source>
</evidence>
<dbReference type="PANTHER" id="PTHR45453">
    <property type="entry name" value="PHOSPHATE REGULON SENSOR PROTEIN PHOR"/>
    <property type="match status" value="1"/>
</dbReference>
<dbReference type="RefSeq" id="WP_128768907.1">
    <property type="nucleotide sequence ID" value="NZ_RXOC01000004.1"/>
</dbReference>
<keyword evidence="7" id="KW-0472">Membrane</keyword>
<organism evidence="9 10">
    <name type="scientific">Arcticibacter tournemirensis</name>
    <dbReference type="NCBI Taxonomy" id="699437"/>
    <lineage>
        <taxon>Bacteria</taxon>
        <taxon>Pseudomonadati</taxon>
        <taxon>Bacteroidota</taxon>
        <taxon>Sphingobacteriia</taxon>
        <taxon>Sphingobacteriales</taxon>
        <taxon>Sphingobacteriaceae</taxon>
        <taxon>Arcticibacter</taxon>
    </lineage>
</organism>
<dbReference type="InterPro" id="IPR050351">
    <property type="entry name" value="BphY/WalK/GraS-like"/>
</dbReference>
<evidence type="ECO:0000313" key="9">
    <source>
        <dbReference type="EMBL" id="RXF70602.1"/>
    </source>
</evidence>
<dbReference type="PRINTS" id="PR00344">
    <property type="entry name" value="BCTRLSENSOR"/>
</dbReference>
<dbReference type="GO" id="GO:0016036">
    <property type="term" value="P:cellular response to phosphate starvation"/>
    <property type="evidence" value="ECO:0007669"/>
    <property type="project" value="TreeGrafter"/>
</dbReference>
<dbReference type="Proteomes" id="UP000290848">
    <property type="component" value="Unassembled WGS sequence"/>
</dbReference>
<protein>
    <recommendedName>
        <fullName evidence="2">histidine kinase</fullName>
        <ecNumber evidence="2">2.7.13.3</ecNumber>
    </recommendedName>
</protein>
<dbReference type="EMBL" id="RXOC01000004">
    <property type="protein sequence ID" value="RXF70602.1"/>
    <property type="molecule type" value="Genomic_DNA"/>
</dbReference>
<dbReference type="AlphaFoldDB" id="A0A4V1KIG4"/>
<dbReference type="InterPro" id="IPR036890">
    <property type="entry name" value="HATPase_C_sf"/>
</dbReference>
<dbReference type="SMART" id="SM00387">
    <property type="entry name" value="HATPase_c"/>
    <property type="match status" value="1"/>
</dbReference>
<comment type="catalytic activity">
    <reaction evidence="1">
        <text>ATP + protein L-histidine = ADP + protein N-phospho-L-histidine.</text>
        <dbReference type="EC" id="2.7.13.3"/>
    </reaction>
</comment>
<evidence type="ECO:0000256" key="1">
    <source>
        <dbReference type="ARBA" id="ARBA00000085"/>
    </source>
</evidence>
<feature type="transmembrane region" description="Helical" evidence="7">
    <location>
        <begin position="142"/>
        <end position="166"/>
    </location>
</feature>
<dbReference type="InterPro" id="IPR005467">
    <property type="entry name" value="His_kinase_dom"/>
</dbReference>
<gene>
    <name evidence="9" type="ORF">EKH83_08155</name>
</gene>
<keyword evidence="7" id="KW-1133">Transmembrane helix</keyword>
<proteinExistence type="predicted"/>
<dbReference type="PROSITE" id="PS50109">
    <property type="entry name" value="HIS_KIN"/>
    <property type="match status" value="1"/>
</dbReference>
<dbReference type="CDD" id="cd00082">
    <property type="entry name" value="HisKA"/>
    <property type="match status" value="1"/>
</dbReference>